<protein>
    <recommendedName>
        <fullName evidence="1">Mediator of RNA polymerase II transcription subunit 18</fullName>
    </recommendedName>
    <alternativeName>
        <fullName evidence="1">Mediator complex subunit 18</fullName>
    </alternativeName>
</protein>
<keyword evidence="3" id="KW-1185">Reference proteome</keyword>
<comment type="caution">
    <text evidence="2">The sequence shown here is derived from an EMBL/GenBank/DDBJ whole genome shotgun (WGS) entry which is preliminary data.</text>
</comment>
<keyword evidence="1" id="KW-0804">Transcription</keyword>
<evidence type="ECO:0000313" key="3">
    <source>
        <dbReference type="Proteomes" id="UP000179807"/>
    </source>
</evidence>
<dbReference type="EMBL" id="MLAK01000181">
    <property type="protein sequence ID" value="OHT15834.1"/>
    <property type="molecule type" value="Genomic_DNA"/>
</dbReference>
<dbReference type="Proteomes" id="UP000179807">
    <property type="component" value="Unassembled WGS sequence"/>
</dbReference>
<dbReference type="Pfam" id="PF09637">
    <property type="entry name" value="Med18"/>
    <property type="match status" value="1"/>
</dbReference>
<dbReference type="AlphaFoldDB" id="A0A1J4KXD1"/>
<comment type="subunit">
    <text evidence="1">Component of the Mediator complex.</text>
</comment>
<comment type="similarity">
    <text evidence="1">Belongs to the Mediator complex subunit 18 family.</text>
</comment>
<evidence type="ECO:0000256" key="1">
    <source>
        <dbReference type="RuleBase" id="RU364150"/>
    </source>
</evidence>
<gene>
    <name evidence="1" type="primary">MED18</name>
    <name evidence="2" type="ORF">TRFO_42261</name>
</gene>
<organism evidence="2 3">
    <name type="scientific">Tritrichomonas foetus</name>
    <dbReference type="NCBI Taxonomy" id="1144522"/>
    <lineage>
        <taxon>Eukaryota</taxon>
        <taxon>Metamonada</taxon>
        <taxon>Parabasalia</taxon>
        <taxon>Tritrichomonadida</taxon>
        <taxon>Tritrichomonadidae</taxon>
        <taxon>Tritrichomonas</taxon>
    </lineage>
</organism>
<keyword evidence="1" id="KW-0805">Transcription regulation</keyword>
<comment type="subcellular location">
    <subcellularLocation>
        <location evidence="1">Nucleus</location>
    </subcellularLocation>
</comment>
<dbReference type="GO" id="GO:0003712">
    <property type="term" value="F:transcription coregulator activity"/>
    <property type="evidence" value="ECO:0007669"/>
    <property type="project" value="InterPro"/>
</dbReference>
<keyword evidence="1" id="KW-0539">Nucleus</keyword>
<dbReference type="InterPro" id="IPR019095">
    <property type="entry name" value="Mediator_Med18"/>
</dbReference>
<evidence type="ECO:0000313" key="2">
    <source>
        <dbReference type="EMBL" id="OHT15834.1"/>
    </source>
</evidence>
<accession>A0A1J4KXD1</accession>
<name>A0A1J4KXD1_9EUKA</name>
<dbReference type="GO" id="GO:0006357">
    <property type="term" value="P:regulation of transcription by RNA polymerase II"/>
    <property type="evidence" value="ECO:0007669"/>
    <property type="project" value="InterPro"/>
</dbReference>
<comment type="function">
    <text evidence="1">Component of the Mediator complex, a coactivator involved in the regulated transcription of nearly all RNA polymerase II-dependent genes. Mediator functions as a bridge to convey information from gene-specific regulatory proteins to the basal RNA polymerase II transcription machinery. Mediator is recruited to promoters by direct interactions with regulatory proteins and serves as a scaffold for the assembly of a functional preinitiation complex with RNA polymerase II and the general transcription factors.</text>
</comment>
<dbReference type="VEuPathDB" id="TrichDB:TRFO_42261"/>
<reference evidence="2" key="1">
    <citation type="submission" date="2016-10" db="EMBL/GenBank/DDBJ databases">
        <authorList>
            <person name="Benchimol M."/>
            <person name="Almeida L.G."/>
            <person name="Vasconcelos A.T."/>
            <person name="Perreira-Neves A."/>
            <person name="Rosa I.A."/>
            <person name="Tasca T."/>
            <person name="Bogo M.R."/>
            <person name="de Souza W."/>
        </authorList>
    </citation>
    <scope>NUCLEOTIDE SEQUENCE [LARGE SCALE GENOMIC DNA]</scope>
    <source>
        <strain evidence="2">K</strain>
    </source>
</reference>
<proteinExistence type="inferred from homology"/>
<dbReference type="Gene3D" id="2.40.320.10">
    <property type="entry name" value="Hypothetical Protein Pfu-838710-001"/>
    <property type="match status" value="1"/>
</dbReference>
<dbReference type="GO" id="GO:0016592">
    <property type="term" value="C:mediator complex"/>
    <property type="evidence" value="ECO:0007669"/>
    <property type="project" value="InterPro"/>
</dbReference>
<keyword evidence="1" id="KW-0010">Activator</keyword>
<sequence length="189" mass="21503">MNGANEIKICKMQTTIPRSMQESIVQKLKDNFGQPAKLDQMYTKYRHQKRLMVTMTIDEPAAQTTQTHTITTLGEIQHNPSNVLIQQAVVSQTSGDAHDFANYLGFKPGHTWIEKGNLFTQDAVKIKIFDVYNFNGELIDEENIVVSIEIISQITTAQIDNACKRVSDIYRNLFANRQAFVPEKQLLRA</sequence>